<feature type="domain" description="Glucose-methanol-choline oxidoreductase N-terminal" evidence="8">
    <location>
        <begin position="245"/>
        <end position="259"/>
    </location>
</feature>
<dbReference type="GO" id="GO:0050660">
    <property type="term" value="F:flavin adenine dinucleotide binding"/>
    <property type="evidence" value="ECO:0007669"/>
    <property type="project" value="InterPro"/>
</dbReference>
<evidence type="ECO:0000256" key="1">
    <source>
        <dbReference type="ARBA" id="ARBA00001974"/>
    </source>
</evidence>
<dbReference type="InterPro" id="IPR007867">
    <property type="entry name" value="GMC_OxRtase_C"/>
</dbReference>
<name>A0A226DID7_FOLCA</name>
<keyword evidence="3 6" id="KW-0285">Flavoprotein</keyword>
<comment type="similarity">
    <text evidence="2 6">Belongs to the GMC oxidoreductase family.</text>
</comment>
<dbReference type="PROSITE" id="PS00624">
    <property type="entry name" value="GMC_OXRED_2"/>
    <property type="match status" value="1"/>
</dbReference>
<evidence type="ECO:0000256" key="2">
    <source>
        <dbReference type="ARBA" id="ARBA00010790"/>
    </source>
</evidence>
<keyword evidence="10" id="KW-1185">Reference proteome</keyword>
<dbReference type="InterPro" id="IPR000172">
    <property type="entry name" value="GMC_OxRdtase_N"/>
</dbReference>
<evidence type="ECO:0000256" key="6">
    <source>
        <dbReference type="RuleBase" id="RU003968"/>
    </source>
</evidence>
<dbReference type="EMBL" id="LNIX01000019">
    <property type="protein sequence ID" value="OXA44604.1"/>
    <property type="molecule type" value="Genomic_DNA"/>
</dbReference>
<dbReference type="Proteomes" id="UP000198287">
    <property type="component" value="Unassembled WGS sequence"/>
</dbReference>
<evidence type="ECO:0000256" key="3">
    <source>
        <dbReference type="ARBA" id="ARBA00022630"/>
    </source>
</evidence>
<dbReference type="OrthoDB" id="269227at2759"/>
<dbReference type="STRING" id="158441.A0A226DID7"/>
<reference evidence="9 10" key="1">
    <citation type="submission" date="2015-12" db="EMBL/GenBank/DDBJ databases">
        <title>The genome of Folsomia candida.</title>
        <authorList>
            <person name="Faddeeva A."/>
            <person name="Derks M.F."/>
            <person name="Anvar Y."/>
            <person name="Smit S."/>
            <person name="Van Straalen N."/>
            <person name="Roelofs D."/>
        </authorList>
    </citation>
    <scope>NUCLEOTIDE SEQUENCE [LARGE SCALE GENOMIC DNA]</scope>
    <source>
        <strain evidence="9 10">VU population</strain>
        <tissue evidence="9">Whole body</tissue>
    </source>
</reference>
<comment type="cofactor">
    <cofactor evidence="1 5">
        <name>FAD</name>
        <dbReference type="ChEBI" id="CHEBI:57692"/>
    </cofactor>
</comment>
<comment type="caution">
    <text evidence="9">The sequence shown here is derived from an EMBL/GenBank/DDBJ whole genome shotgun (WGS) entry which is preliminary data.</text>
</comment>
<evidence type="ECO:0000259" key="7">
    <source>
        <dbReference type="PROSITE" id="PS00623"/>
    </source>
</evidence>
<dbReference type="SUPFAM" id="SSF54373">
    <property type="entry name" value="FAD-linked reductases, C-terminal domain"/>
    <property type="match status" value="1"/>
</dbReference>
<dbReference type="Pfam" id="PF05199">
    <property type="entry name" value="GMC_oxred_C"/>
    <property type="match status" value="1"/>
</dbReference>
<evidence type="ECO:0000313" key="10">
    <source>
        <dbReference type="Proteomes" id="UP000198287"/>
    </source>
</evidence>
<dbReference type="Gene3D" id="3.30.560.10">
    <property type="entry name" value="Glucose Oxidase, domain 3"/>
    <property type="match status" value="1"/>
</dbReference>
<dbReference type="SUPFAM" id="SSF51905">
    <property type="entry name" value="FAD/NAD(P)-binding domain"/>
    <property type="match status" value="1"/>
</dbReference>
<dbReference type="Gene3D" id="3.50.50.60">
    <property type="entry name" value="FAD/NAD(P)-binding domain"/>
    <property type="match status" value="1"/>
</dbReference>
<feature type="binding site" evidence="5">
    <location>
        <position position="77"/>
    </location>
    <ligand>
        <name>FAD</name>
        <dbReference type="ChEBI" id="CHEBI:57692"/>
    </ligand>
</feature>
<sequence length="480" mass="53281">MDSALLPGQLFNISVTYMAPLITAITSILSATNVMEDIVASHDKSMATEVEIFDFVVGNLINFQSVIFNRGKSLGGTSNLNYMAYMRGNPNDFDNWANLTEDADWSYVNLLPYFKKSENYQGNFKDDTFRGTEGPLAVTTSKFAPLEKQFLEAAKELGFEIRDPNAMQAEGFSQLQNTIGNGKRCSVYDTFIKPALNRENLKVIRYAHVTRVNLDSNNTATGVTYVKHGKEVTILARNEVIISAGAIGSPQILMLSGIGPAQHLRDIAPKVDLPGVGQHFTDHTGALIGPFVLNESISFIPERNLSAESFSQYQEDNSGPFSSPGMMTAAGFISTDGNPSWPNIGLFQIANGVGQGSPSMFTFTKNVRRDIMQKYLKNVIGMDAVYVAINQELPKSRGSITLRSNDPFDHPIIEPNCFSHPDDIEVMVKACQFLVKFYEQTKAWQRFNVTLINTHFPGCESHSLKSDDYFRCFLRQFTGN</sequence>
<proteinExistence type="inferred from homology"/>
<dbReference type="PANTHER" id="PTHR11552">
    <property type="entry name" value="GLUCOSE-METHANOL-CHOLINE GMC OXIDOREDUCTASE"/>
    <property type="match status" value="1"/>
</dbReference>
<feature type="domain" description="Glucose-methanol-choline oxidoreductase N-terminal" evidence="7">
    <location>
        <begin position="71"/>
        <end position="94"/>
    </location>
</feature>
<evidence type="ECO:0000259" key="8">
    <source>
        <dbReference type="PROSITE" id="PS00624"/>
    </source>
</evidence>
<evidence type="ECO:0000256" key="4">
    <source>
        <dbReference type="ARBA" id="ARBA00022827"/>
    </source>
</evidence>
<dbReference type="GO" id="GO:0016614">
    <property type="term" value="F:oxidoreductase activity, acting on CH-OH group of donors"/>
    <property type="evidence" value="ECO:0007669"/>
    <property type="project" value="InterPro"/>
</dbReference>
<dbReference type="Pfam" id="PF00732">
    <property type="entry name" value="GMC_oxred_N"/>
    <property type="match status" value="1"/>
</dbReference>
<accession>A0A226DID7</accession>
<feature type="binding site" evidence="5">
    <location>
        <position position="209"/>
    </location>
    <ligand>
        <name>FAD</name>
        <dbReference type="ChEBI" id="CHEBI:57692"/>
    </ligand>
</feature>
<dbReference type="PANTHER" id="PTHR11552:SF147">
    <property type="entry name" value="CHOLINE DEHYDROGENASE, MITOCHONDRIAL"/>
    <property type="match status" value="1"/>
</dbReference>
<gene>
    <name evidence="9" type="ORF">Fcan01_20741</name>
</gene>
<dbReference type="InterPro" id="IPR036188">
    <property type="entry name" value="FAD/NAD-bd_sf"/>
</dbReference>
<protein>
    <submittedName>
        <fullName evidence="9">Oxygen-dependent choline dehydrogenase</fullName>
    </submittedName>
</protein>
<dbReference type="PIRSF" id="PIRSF000137">
    <property type="entry name" value="Alcohol_oxidase"/>
    <property type="match status" value="1"/>
</dbReference>
<dbReference type="AlphaFoldDB" id="A0A226DID7"/>
<dbReference type="OMA" id="PGSKETH"/>
<keyword evidence="4 5" id="KW-0274">FAD</keyword>
<evidence type="ECO:0000256" key="5">
    <source>
        <dbReference type="PIRSR" id="PIRSR000137-2"/>
    </source>
</evidence>
<evidence type="ECO:0000313" key="9">
    <source>
        <dbReference type="EMBL" id="OXA44604.1"/>
    </source>
</evidence>
<dbReference type="InterPro" id="IPR012132">
    <property type="entry name" value="GMC_OxRdtase"/>
</dbReference>
<dbReference type="PROSITE" id="PS00623">
    <property type="entry name" value="GMC_OXRED_1"/>
    <property type="match status" value="1"/>
</dbReference>
<organism evidence="9 10">
    <name type="scientific">Folsomia candida</name>
    <name type="common">Springtail</name>
    <dbReference type="NCBI Taxonomy" id="158441"/>
    <lineage>
        <taxon>Eukaryota</taxon>
        <taxon>Metazoa</taxon>
        <taxon>Ecdysozoa</taxon>
        <taxon>Arthropoda</taxon>
        <taxon>Hexapoda</taxon>
        <taxon>Collembola</taxon>
        <taxon>Entomobryomorpha</taxon>
        <taxon>Isotomoidea</taxon>
        <taxon>Isotomidae</taxon>
        <taxon>Proisotominae</taxon>
        <taxon>Folsomia</taxon>
    </lineage>
</organism>